<dbReference type="PANTHER" id="PTHR47129:SF1">
    <property type="entry name" value="NMRA-LIKE DOMAIN-CONTAINING PROTEIN"/>
    <property type="match status" value="1"/>
</dbReference>
<dbReference type="EMBL" id="JACJID010000007">
    <property type="protein sequence ID" value="MBA8930630.1"/>
    <property type="molecule type" value="Genomic_DNA"/>
</dbReference>
<reference evidence="2 3" key="1">
    <citation type="submission" date="2020-08" db="EMBL/GenBank/DDBJ databases">
        <title>Genomic Encyclopedia of Archaeal and Bacterial Type Strains, Phase II (KMG-II): from individual species to whole genera.</title>
        <authorList>
            <person name="Goeker M."/>
        </authorList>
    </citation>
    <scope>NUCLEOTIDE SEQUENCE [LARGE SCALE GENOMIC DNA]</scope>
    <source>
        <strain evidence="2 3">DSM 43850</strain>
    </source>
</reference>
<dbReference type="InterPro" id="IPR016040">
    <property type="entry name" value="NAD(P)-bd_dom"/>
</dbReference>
<evidence type="ECO:0000313" key="3">
    <source>
        <dbReference type="Proteomes" id="UP000517916"/>
    </source>
</evidence>
<dbReference type="Gene3D" id="3.90.25.10">
    <property type="entry name" value="UDP-galactose 4-epimerase, domain 1"/>
    <property type="match status" value="1"/>
</dbReference>
<name>A0ABR6BVB2_9PSEU</name>
<dbReference type="Proteomes" id="UP000517916">
    <property type="component" value="Unassembled WGS sequence"/>
</dbReference>
<accession>A0ABR6BVB2</accession>
<gene>
    <name evidence="2" type="ORF">BC739_007877</name>
</gene>
<protein>
    <submittedName>
        <fullName evidence="2">NAD(P)H dehydrogenase (Quinone)</fullName>
        <ecNumber evidence="2">1.6.5.2</ecNumber>
    </submittedName>
</protein>
<proteinExistence type="predicted"/>
<dbReference type="InterPro" id="IPR036291">
    <property type="entry name" value="NAD(P)-bd_dom_sf"/>
</dbReference>
<feature type="domain" description="NAD(P)-binding" evidence="1">
    <location>
        <begin position="8"/>
        <end position="186"/>
    </location>
</feature>
<sequence length="287" mass="29478">MMMIGITGASGPLGRATAEAVLQMVDPREVVLTTRRPEALADLATIGAQVRHADFADAATVTTALSGVDRLLLISTDSVGSRLDQQRAAVAAAAAAGVSHIVYTSVPEPVPANPALVVDDHAGTEQALRESGLRWTMLRNHLYAHLEVPVIERALTSGRLVTNSGSGAAAYVRREDCAAAAAAVLSQGGYENTVFDISGPEAISADDLVVLAREIGGRDVELVHVDDLEFADGLRAAGLPEAAVQLVTSFGASTRSGFLANVSSAVADLTGHAPVSLAAVARAALNS</sequence>
<dbReference type="EC" id="1.6.5.2" evidence="2"/>
<dbReference type="SUPFAM" id="SSF51735">
    <property type="entry name" value="NAD(P)-binding Rossmann-fold domains"/>
    <property type="match status" value="1"/>
</dbReference>
<keyword evidence="3" id="KW-1185">Reference proteome</keyword>
<evidence type="ECO:0000259" key="1">
    <source>
        <dbReference type="Pfam" id="PF13460"/>
    </source>
</evidence>
<dbReference type="Gene3D" id="3.40.50.720">
    <property type="entry name" value="NAD(P)-binding Rossmann-like Domain"/>
    <property type="match status" value="1"/>
</dbReference>
<evidence type="ECO:0000313" key="2">
    <source>
        <dbReference type="EMBL" id="MBA8930630.1"/>
    </source>
</evidence>
<dbReference type="GO" id="GO:0003955">
    <property type="term" value="F:NAD(P)H dehydrogenase (quinone) activity"/>
    <property type="evidence" value="ECO:0007669"/>
    <property type="project" value="UniProtKB-EC"/>
</dbReference>
<comment type="caution">
    <text evidence="2">The sequence shown here is derived from an EMBL/GenBank/DDBJ whole genome shotgun (WGS) entry which is preliminary data.</text>
</comment>
<organism evidence="2 3">
    <name type="scientific">Kutzneria viridogrisea</name>
    <dbReference type="NCBI Taxonomy" id="47990"/>
    <lineage>
        <taxon>Bacteria</taxon>
        <taxon>Bacillati</taxon>
        <taxon>Actinomycetota</taxon>
        <taxon>Actinomycetes</taxon>
        <taxon>Pseudonocardiales</taxon>
        <taxon>Pseudonocardiaceae</taxon>
        <taxon>Kutzneria</taxon>
    </lineage>
</organism>
<dbReference type="Pfam" id="PF13460">
    <property type="entry name" value="NAD_binding_10"/>
    <property type="match status" value="1"/>
</dbReference>
<dbReference type="PANTHER" id="PTHR47129">
    <property type="entry name" value="QUINONE OXIDOREDUCTASE 2"/>
    <property type="match status" value="1"/>
</dbReference>
<keyword evidence="2" id="KW-0560">Oxidoreductase</keyword>
<dbReference type="InterPro" id="IPR052718">
    <property type="entry name" value="NmrA-type_oxidoreductase"/>
</dbReference>